<reference evidence="2" key="1">
    <citation type="submission" date="2021-06" db="EMBL/GenBank/DDBJ databases">
        <authorList>
            <person name="Kallberg Y."/>
            <person name="Tangrot J."/>
            <person name="Rosling A."/>
        </authorList>
    </citation>
    <scope>NUCLEOTIDE SEQUENCE</scope>
    <source>
        <strain evidence="2">87-6 pot B 2015</strain>
    </source>
</reference>
<evidence type="ECO:0000313" key="2">
    <source>
        <dbReference type="EMBL" id="CAG8541050.1"/>
    </source>
</evidence>
<gene>
    <name evidence="2" type="ORF">FMOSSE_LOCUS5980</name>
</gene>
<accession>A0A9N9ASV2</accession>
<sequence>MLLKQLQNSINIKVIEDKKIDSFYPEEPASSKLPEEKKKDPDSEIHITSLDSTTSLNEKNGQGCSPIANEQGLRHELSAYIEGKKGLLKQTGEVIPQSDKAFDIEISEFFLEVILTGSSKVTVQNIVDLFRVAIKTRQKEILC</sequence>
<dbReference type="EMBL" id="CAJVPP010001209">
    <property type="protein sequence ID" value="CAG8541050.1"/>
    <property type="molecule type" value="Genomic_DNA"/>
</dbReference>
<evidence type="ECO:0000313" key="3">
    <source>
        <dbReference type="Proteomes" id="UP000789375"/>
    </source>
</evidence>
<feature type="region of interest" description="Disordered" evidence="1">
    <location>
        <begin position="25"/>
        <end position="70"/>
    </location>
</feature>
<dbReference type="Proteomes" id="UP000789375">
    <property type="component" value="Unassembled WGS sequence"/>
</dbReference>
<comment type="caution">
    <text evidence="2">The sequence shown here is derived from an EMBL/GenBank/DDBJ whole genome shotgun (WGS) entry which is preliminary data.</text>
</comment>
<dbReference type="AlphaFoldDB" id="A0A9N9ASV2"/>
<protein>
    <submittedName>
        <fullName evidence="2">3643_t:CDS:1</fullName>
    </submittedName>
</protein>
<feature type="compositionally biased region" description="Polar residues" evidence="1">
    <location>
        <begin position="49"/>
        <end position="63"/>
    </location>
</feature>
<keyword evidence="3" id="KW-1185">Reference proteome</keyword>
<proteinExistence type="predicted"/>
<organism evidence="2 3">
    <name type="scientific">Funneliformis mosseae</name>
    <name type="common">Endomycorrhizal fungus</name>
    <name type="synonym">Glomus mosseae</name>
    <dbReference type="NCBI Taxonomy" id="27381"/>
    <lineage>
        <taxon>Eukaryota</taxon>
        <taxon>Fungi</taxon>
        <taxon>Fungi incertae sedis</taxon>
        <taxon>Mucoromycota</taxon>
        <taxon>Glomeromycotina</taxon>
        <taxon>Glomeromycetes</taxon>
        <taxon>Glomerales</taxon>
        <taxon>Glomeraceae</taxon>
        <taxon>Funneliformis</taxon>
    </lineage>
</organism>
<feature type="compositionally biased region" description="Basic and acidic residues" evidence="1">
    <location>
        <begin position="33"/>
        <end position="45"/>
    </location>
</feature>
<evidence type="ECO:0000256" key="1">
    <source>
        <dbReference type="SAM" id="MobiDB-lite"/>
    </source>
</evidence>
<name>A0A9N9ASV2_FUNMO</name>